<reference evidence="6" key="3">
    <citation type="submission" date="2025-09" db="UniProtKB">
        <authorList>
            <consortium name="Ensembl"/>
        </authorList>
    </citation>
    <scope>IDENTIFICATION</scope>
</reference>
<dbReference type="Pfam" id="PF00406">
    <property type="entry name" value="ADK"/>
    <property type="match status" value="1"/>
</dbReference>
<keyword evidence="4 5" id="KW-0418">Kinase</keyword>
<dbReference type="SUPFAM" id="SSF52540">
    <property type="entry name" value="P-loop containing nucleoside triphosphate hydrolases"/>
    <property type="match status" value="1"/>
</dbReference>
<dbReference type="CDD" id="cd01428">
    <property type="entry name" value="ADK"/>
    <property type="match status" value="1"/>
</dbReference>
<dbReference type="GO" id="GO:0004017">
    <property type="term" value="F:AMP kinase activity"/>
    <property type="evidence" value="ECO:0007669"/>
    <property type="project" value="InterPro"/>
</dbReference>
<sequence>MGGHGGIGRLLHAVIRGARGSGKHTLALRVTKHLQLKRFSGGDLIRDNVLRDTEIGVLAKVFTDQGKLIPDDVITRVGLRELKNLSKESWLLALDRVYQIHLVLNLNVPSEVTRQRLSARWIRPSSKRVYNLEFKPSKVAGVGDLTGEFMRTKPVLEYYQEKGVSATFSRTETNKIWACMHAFLQIKVPQIAQKTSVTPCGQMPAGN</sequence>
<proteinExistence type="inferred from homology"/>
<evidence type="ECO:0000313" key="7">
    <source>
        <dbReference type="Proteomes" id="UP000472268"/>
    </source>
</evidence>
<dbReference type="Ensembl" id="ENSSSUT00005003670.1">
    <property type="protein sequence ID" value="ENSSSUP00005003161.1"/>
    <property type="gene ID" value="ENSSSUG00005002114.1"/>
</dbReference>
<dbReference type="InterPro" id="IPR036193">
    <property type="entry name" value="ADK_active_lid_dom_sf"/>
</dbReference>
<keyword evidence="2 5" id="KW-0808">Transferase</keyword>
<dbReference type="PRINTS" id="PR00094">
    <property type="entry name" value="ADENYLTKNASE"/>
</dbReference>
<reference evidence="6 7" key="1">
    <citation type="submission" date="2019-05" db="EMBL/GenBank/DDBJ databases">
        <title>A Chromosome-scale Meerkat (S. suricatta) Genome Assembly.</title>
        <authorList>
            <person name="Dudchenko O."/>
            <person name="Lieberman Aiden E."/>
            <person name="Tung J."/>
            <person name="Barreiro L.B."/>
            <person name="Clutton-Brock T.H."/>
        </authorList>
    </citation>
    <scope>NUCLEOTIDE SEQUENCE [LARGE SCALE GENOMIC DNA]</scope>
</reference>
<dbReference type="Gene3D" id="3.40.50.300">
    <property type="entry name" value="P-loop containing nucleotide triphosphate hydrolases"/>
    <property type="match status" value="1"/>
</dbReference>
<dbReference type="PANTHER" id="PTHR23359">
    <property type="entry name" value="NUCLEOTIDE KINASE"/>
    <property type="match status" value="1"/>
</dbReference>
<dbReference type="AlphaFoldDB" id="A0A673T2M8"/>
<dbReference type="SUPFAM" id="SSF57774">
    <property type="entry name" value="Microbial and mitochondrial ADK, insert 'zinc finger' domain"/>
    <property type="match status" value="1"/>
</dbReference>
<keyword evidence="7" id="KW-1185">Reference proteome</keyword>
<dbReference type="Proteomes" id="UP000472268">
    <property type="component" value="Chromosome 6"/>
</dbReference>
<evidence type="ECO:0000256" key="3">
    <source>
        <dbReference type="ARBA" id="ARBA00022741"/>
    </source>
</evidence>
<evidence type="ECO:0000256" key="1">
    <source>
        <dbReference type="ARBA" id="ARBA00007220"/>
    </source>
</evidence>
<comment type="similarity">
    <text evidence="1 5">Belongs to the adenylate kinase family.</text>
</comment>
<dbReference type="InterPro" id="IPR027417">
    <property type="entry name" value="P-loop_NTPase"/>
</dbReference>
<dbReference type="InterPro" id="IPR000850">
    <property type="entry name" value="Adenylat/UMP-CMP_kin"/>
</dbReference>
<keyword evidence="3" id="KW-0547">Nucleotide-binding</keyword>
<evidence type="ECO:0000256" key="5">
    <source>
        <dbReference type="RuleBase" id="RU003330"/>
    </source>
</evidence>
<name>A0A673T2M8_SURSU</name>
<dbReference type="OMA" id="IWACMHA"/>
<dbReference type="GO" id="GO:0005524">
    <property type="term" value="F:ATP binding"/>
    <property type="evidence" value="ECO:0007669"/>
    <property type="project" value="InterPro"/>
</dbReference>
<dbReference type="HAMAP" id="MF_00235">
    <property type="entry name" value="Adenylate_kinase_Adk"/>
    <property type="match status" value="1"/>
</dbReference>
<organism evidence="6 7">
    <name type="scientific">Suricata suricatta</name>
    <name type="common">Meerkat</name>
    <dbReference type="NCBI Taxonomy" id="37032"/>
    <lineage>
        <taxon>Eukaryota</taxon>
        <taxon>Metazoa</taxon>
        <taxon>Chordata</taxon>
        <taxon>Craniata</taxon>
        <taxon>Vertebrata</taxon>
        <taxon>Euteleostomi</taxon>
        <taxon>Mammalia</taxon>
        <taxon>Eutheria</taxon>
        <taxon>Laurasiatheria</taxon>
        <taxon>Carnivora</taxon>
        <taxon>Feliformia</taxon>
        <taxon>Herpestidae</taxon>
        <taxon>Suricata</taxon>
    </lineage>
</organism>
<accession>A0A673T2M8</accession>
<evidence type="ECO:0000256" key="4">
    <source>
        <dbReference type="ARBA" id="ARBA00022777"/>
    </source>
</evidence>
<reference evidence="6" key="2">
    <citation type="submission" date="2025-08" db="UniProtKB">
        <authorList>
            <consortium name="Ensembl"/>
        </authorList>
    </citation>
    <scope>IDENTIFICATION</scope>
</reference>
<evidence type="ECO:0000313" key="6">
    <source>
        <dbReference type="Ensembl" id="ENSSSUP00005003161.1"/>
    </source>
</evidence>
<protein>
    <submittedName>
        <fullName evidence="6">Uncharacterized protein</fullName>
    </submittedName>
</protein>
<evidence type="ECO:0000256" key="2">
    <source>
        <dbReference type="ARBA" id="ARBA00022679"/>
    </source>
</evidence>